<dbReference type="InterPro" id="IPR008016">
    <property type="entry name" value="Gp10"/>
</dbReference>
<dbReference type="InterPro" id="IPR036199">
    <property type="entry name" value="Gp10_sf"/>
</dbReference>
<reference evidence="1" key="1">
    <citation type="journal article" date="2021" name="Proc. Natl. Acad. Sci. U.S.A.">
        <title>A Catalog of Tens of Thousands of Viruses from Human Metagenomes Reveals Hidden Associations with Chronic Diseases.</title>
        <authorList>
            <person name="Tisza M.J."/>
            <person name="Buck C.B."/>
        </authorList>
    </citation>
    <scope>NUCLEOTIDE SEQUENCE</scope>
    <source>
        <strain evidence="1">Ct1ev3</strain>
    </source>
</reference>
<evidence type="ECO:0000313" key="1">
    <source>
        <dbReference type="EMBL" id="DAF85364.1"/>
    </source>
</evidence>
<dbReference type="Gene3D" id="2.40.500.10">
    <property type="entry name" value="Upper collar protein gp10 (connector protein)"/>
    <property type="match status" value="1"/>
</dbReference>
<protein>
    <submittedName>
        <fullName evidence="1">Upper collar protein</fullName>
    </submittedName>
</protein>
<dbReference type="Pfam" id="PF05352">
    <property type="entry name" value="Phage_connector"/>
    <property type="match status" value="1"/>
</dbReference>
<name>A0A8S5TT24_9CAUD</name>
<dbReference type="Gene3D" id="1.10.246.30">
    <property type="match status" value="1"/>
</dbReference>
<sequence>MGVYILSSAKGKLLNMLQKFFGTEPETVYGQFNLASQMHRKILERELFSQFQIENMPEKWSSGYFLRNLFINGYVCITDTTLGILPLQTGIAGYNVFSEPTECVIGNPVFGTIRRTIDTDCVLVKIFPDYGNFCQILDYYSFMLANCDSSIAVNTMNCKATNICECSDKATAESYKKAMDDIYAGKPGVFVKSGMASNITQSKVKENFVGKELLEVQKSIKNEWLTLIGVKSVNTLKRERLVTAEAESSIDMDNANVDIIRANITEGLEKANSMFGLELKLKEKEDEKNGDNEPLLNDDME</sequence>
<proteinExistence type="predicted"/>
<dbReference type="EMBL" id="BK015925">
    <property type="protein sequence ID" value="DAF85364.1"/>
    <property type="molecule type" value="Genomic_DNA"/>
</dbReference>
<organism evidence="1">
    <name type="scientific">Podoviridae sp. ct1ev3</name>
    <dbReference type="NCBI Taxonomy" id="2825216"/>
    <lineage>
        <taxon>Viruses</taxon>
        <taxon>Duplodnaviria</taxon>
        <taxon>Heunggongvirae</taxon>
        <taxon>Uroviricota</taxon>
        <taxon>Caudoviricetes</taxon>
    </lineage>
</organism>
<accession>A0A8S5TT24</accession>
<dbReference type="SUPFAM" id="SSF56826">
    <property type="entry name" value="Upper collar protein gp10 (connector protein)"/>
    <property type="match status" value="1"/>
</dbReference>
<dbReference type="Gene3D" id="3.30.1350.20">
    <property type="entry name" value="Bacteriophage PHI-29 conector. Domain 3"/>
    <property type="match status" value="1"/>
</dbReference>